<dbReference type="EMBL" id="CP021435">
    <property type="protein sequence ID" value="ATJ81240.1"/>
    <property type="molecule type" value="Genomic_DNA"/>
</dbReference>
<feature type="domain" description="Transposase IS110-like N-terminal" evidence="1">
    <location>
        <begin position="6"/>
        <end position="145"/>
    </location>
</feature>
<protein>
    <submittedName>
        <fullName evidence="3">Mobile element protein</fullName>
    </submittedName>
</protein>
<reference evidence="3 4" key="1">
    <citation type="journal article" date="2017" name="Sci. Rep.">
        <title>Revealing the Saline Adaptation Strategies of the Halophilic Bacterium Halomonas beimenensis through High-throughput Omics and Transposon Mutagenesis Approaches.</title>
        <authorList>
            <person name="Chen Y.H."/>
            <person name="Lin S.S."/>
            <person name="Shyu Y.T."/>
        </authorList>
    </citation>
    <scope>NUCLEOTIDE SEQUENCE [LARGE SCALE GENOMIC DNA]</scope>
    <source>
        <strain evidence="3 4">NTU-111</strain>
    </source>
</reference>
<dbReference type="PANTHER" id="PTHR33055">
    <property type="entry name" value="TRANSPOSASE FOR INSERTION SEQUENCE ELEMENT IS1111A"/>
    <property type="match status" value="1"/>
</dbReference>
<proteinExistence type="predicted"/>
<dbReference type="PANTHER" id="PTHR33055:SF3">
    <property type="entry name" value="PUTATIVE TRANSPOSASE FOR IS117-RELATED"/>
    <property type="match status" value="1"/>
</dbReference>
<dbReference type="GO" id="GO:0003677">
    <property type="term" value="F:DNA binding"/>
    <property type="evidence" value="ECO:0007669"/>
    <property type="project" value="InterPro"/>
</dbReference>
<organism evidence="3 4">
    <name type="scientific">Halomonas beimenensis</name>
    <dbReference type="NCBI Taxonomy" id="475662"/>
    <lineage>
        <taxon>Bacteria</taxon>
        <taxon>Pseudomonadati</taxon>
        <taxon>Pseudomonadota</taxon>
        <taxon>Gammaproteobacteria</taxon>
        <taxon>Oceanospirillales</taxon>
        <taxon>Halomonadaceae</taxon>
        <taxon>Halomonas</taxon>
    </lineage>
</organism>
<dbReference type="NCBIfam" id="NF033542">
    <property type="entry name" value="transpos_IS110"/>
    <property type="match status" value="1"/>
</dbReference>
<name>A0A291P2Z5_9GAMM</name>
<evidence type="ECO:0000313" key="4">
    <source>
        <dbReference type="Proteomes" id="UP000219993"/>
    </source>
</evidence>
<dbReference type="KEGG" id="hbe:BEI_0253"/>
<evidence type="ECO:0000313" key="3">
    <source>
        <dbReference type="EMBL" id="ATJ81240.1"/>
    </source>
</evidence>
<dbReference type="Pfam" id="PF01548">
    <property type="entry name" value="DEDD_Tnp_IS110"/>
    <property type="match status" value="1"/>
</dbReference>
<dbReference type="RefSeq" id="WP_097787805.1">
    <property type="nucleotide sequence ID" value="NZ_BAAADT010000010.1"/>
</dbReference>
<dbReference type="GO" id="GO:0004803">
    <property type="term" value="F:transposase activity"/>
    <property type="evidence" value="ECO:0007669"/>
    <property type="project" value="InterPro"/>
</dbReference>
<accession>A0A291P2Z5</accession>
<evidence type="ECO:0000259" key="2">
    <source>
        <dbReference type="Pfam" id="PF02371"/>
    </source>
</evidence>
<dbReference type="InterPro" id="IPR003346">
    <property type="entry name" value="Transposase_20"/>
</dbReference>
<keyword evidence="4" id="KW-1185">Reference proteome</keyword>
<sequence>MSIATIGIDIGKSKFHVCALDERGHVTLRKVFSRSGLIRFLANTPPARVATEACAGAHFIGRKAESFGHDARLLPGQYVKAYVKSQKNDYADAEAIAEAATRPTMRSVPVKPVDHQTLQLLHRQRSGWVGERTALANRVRAMLLEFGITVPKGIRQLRRNLPWVLEDADNELPDRLRELITELWSDMIRLDDRIEGLTDELDTLARADPQTRLLLSIPGIGPITATALTASVGDASTFRKGRDLAAWLGLVPRQYSTGGQTRLLGIGRRGNRHLRMLLIHGARAVLRVVHTRDEGDALRRWVERISPRKHANVVAVALANKLARIVHGVLHYQVPFDPRLMSA</sequence>
<dbReference type="Pfam" id="PF02371">
    <property type="entry name" value="Transposase_20"/>
    <property type="match status" value="1"/>
</dbReference>
<dbReference type="InterPro" id="IPR002525">
    <property type="entry name" value="Transp_IS110-like_N"/>
</dbReference>
<dbReference type="OrthoDB" id="5289737at2"/>
<dbReference type="Proteomes" id="UP000219993">
    <property type="component" value="Chromosome"/>
</dbReference>
<gene>
    <name evidence="3" type="ORF">BEI_0253</name>
</gene>
<dbReference type="AlphaFoldDB" id="A0A291P2Z5"/>
<feature type="domain" description="Transposase IS116/IS110/IS902 C-terminal" evidence="2">
    <location>
        <begin position="212"/>
        <end position="288"/>
    </location>
</feature>
<evidence type="ECO:0000259" key="1">
    <source>
        <dbReference type="Pfam" id="PF01548"/>
    </source>
</evidence>
<dbReference type="InterPro" id="IPR047650">
    <property type="entry name" value="Transpos_IS110"/>
</dbReference>
<dbReference type="GO" id="GO:0006313">
    <property type="term" value="P:DNA transposition"/>
    <property type="evidence" value="ECO:0007669"/>
    <property type="project" value="InterPro"/>
</dbReference>